<evidence type="ECO:0000313" key="4">
    <source>
        <dbReference type="Proteomes" id="UP001596091"/>
    </source>
</evidence>
<accession>A0ABW1EHM7</accession>
<dbReference type="EMBL" id="JBHSPH010000006">
    <property type="protein sequence ID" value="MFC5863809.1"/>
    <property type="molecule type" value="Genomic_DNA"/>
</dbReference>
<dbReference type="Pfam" id="PF05163">
    <property type="entry name" value="DinB"/>
    <property type="match status" value="1"/>
</dbReference>
<comment type="similarity">
    <text evidence="1">Belongs to the DinB family.</text>
</comment>
<comment type="caution">
    <text evidence="3">The sequence shown here is derived from an EMBL/GenBank/DDBJ whole genome shotgun (WGS) entry which is preliminary data.</text>
</comment>
<name>A0ABW1EHM7_9BACT</name>
<evidence type="ECO:0000313" key="3">
    <source>
        <dbReference type="EMBL" id="MFC5863809.1"/>
    </source>
</evidence>
<keyword evidence="2" id="KW-0479">Metal-binding</keyword>
<keyword evidence="4" id="KW-1185">Reference proteome</keyword>
<organism evidence="3 4">
    <name type="scientific">Acidicapsa dinghuensis</name>
    <dbReference type="NCBI Taxonomy" id="2218256"/>
    <lineage>
        <taxon>Bacteria</taxon>
        <taxon>Pseudomonadati</taxon>
        <taxon>Acidobacteriota</taxon>
        <taxon>Terriglobia</taxon>
        <taxon>Terriglobales</taxon>
        <taxon>Acidobacteriaceae</taxon>
        <taxon>Acidicapsa</taxon>
    </lineage>
</organism>
<dbReference type="RefSeq" id="WP_263342411.1">
    <property type="nucleotide sequence ID" value="NZ_JAGSYH010000012.1"/>
</dbReference>
<gene>
    <name evidence="3" type="ORF">ACFPT7_15985</name>
</gene>
<dbReference type="InterPro" id="IPR007837">
    <property type="entry name" value="DinB"/>
</dbReference>
<sequence length="165" mass="19163">MVAITGEELLKWGKHISDSWKQVLSEHPEALAFPCDIRETKTVAQLLQHIVAAELRYAERLNDLPQTQYDAIPFDSVEAIYKTHDRAMNLLRPLLDRDEAFWETVTDFQTRSVGTLHASRRTFFVHLLTHSIRHYAQLATLVRHQGIEHNWTADYLFMGLERPIA</sequence>
<dbReference type="Proteomes" id="UP001596091">
    <property type="component" value="Unassembled WGS sequence"/>
</dbReference>
<protein>
    <submittedName>
        <fullName evidence="3">DinB family protein</fullName>
    </submittedName>
</protein>
<dbReference type="InterPro" id="IPR034660">
    <property type="entry name" value="DinB/YfiT-like"/>
</dbReference>
<dbReference type="SUPFAM" id="SSF109854">
    <property type="entry name" value="DinB/YfiT-like putative metalloenzymes"/>
    <property type="match status" value="1"/>
</dbReference>
<dbReference type="Gene3D" id="1.20.120.450">
    <property type="entry name" value="dinb family like domain"/>
    <property type="match status" value="1"/>
</dbReference>
<reference evidence="4" key="1">
    <citation type="journal article" date="2019" name="Int. J. Syst. Evol. Microbiol.">
        <title>The Global Catalogue of Microorganisms (GCM) 10K type strain sequencing project: providing services to taxonomists for standard genome sequencing and annotation.</title>
        <authorList>
            <consortium name="The Broad Institute Genomics Platform"/>
            <consortium name="The Broad Institute Genome Sequencing Center for Infectious Disease"/>
            <person name="Wu L."/>
            <person name="Ma J."/>
        </authorList>
    </citation>
    <scope>NUCLEOTIDE SEQUENCE [LARGE SCALE GENOMIC DNA]</scope>
    <source>
        <strain evidence="4">JCM 4087</strain>
    </source>
</reference>
<evidence type="ECO:0000256" key="1">
    <source>
        <dbReference type="ARBA" id="ARBA00008635"/>
    </source>
</evidence>
<evidence type="ECO:0000256" key="2">
    <source>
        <dbReference type="ARBA" id="ARBA00022723"/>
    </source>
</evidence>
<proteinExistence type="inferred from homology"/>